<dbReference type="Proteomes" id="UP000603545">
    <property type="component" value="Unassembled WGS sequence"/>
</dbReference>
<sequence length="428" mass="46468">MKKFTILALALCLAVVMAAPVMAVDADFSGYYRVRGVYVQQYDLRDTSENNAFMNMSFRLQTVFKVSDILSVTTRFDALDGYIWGGGNDAATGGADNNLNFDRAYMTINAPLGKFDIGRQAGGTFGTKFLDSASSVDRIKYTKVIDDLTILAIFEKVTEGDSGLASSDDGDVDHDKYCLAAIKKMENVTAGVLGVFYNDKNTGSDANDANESTIKKYALNPYFVSKFGPLAIHGELCYIWGERDYDAAATADLDYKQLAYNVEGSYNLGAATVLAGYAFISGENTDATEVTAYNGVGNDWEKLLILTTNEIPALRDSLGGVGNVSTDGTLEVGAKIIYAGVVVSPVENVSLTFAAGSAKADEKPASYYSDDFGVEYDLTLNWKIYDNLTYTAIAAYLDAGDIFWTTNSTKPPNFDDTYALFHQLQLSF</sequence>
<dbReference type="EMBL" id="JACNLL010000022">
    <property type="protein sequence ID" value="MBC8198730.1"/>
    <property type="molecule type" value="Genomic_DNA"/>
</dbReference>
<dbReference type="GO" id="GO:0016020">
    <property type="term" value="C:membrane"/>
    <property type="evidence" value="ECO:0007669"/>
    <property type="project" value="InterPro"/>
</dbReference>
<dbReference type="AlphaFoldDB" id="A0A8J6N4U2"/>
<feature type="signal peptide" evidence="1">
    <location>
        <begin position="1"/>
        <end position="23"/>
    </location>
</feature>
<keyword evidence="1" id="KW-0732">Signal</keyword>
<reference evidence="3 4" key="1">
    <citation type="submission" date="2020-08" db="EMBL/GenBank/DDBJ databases">
        <title>Bridging the membrane lipid divide: bacteria of the FCB group superphylum have the potential to synthesize archaeal ether lipids.</title>
        <authorList>
            <person name="Villanueva L."/>
            <person name="Von Meijenfeldt F.A.B."/>
            <person name="Westbye A.B."/>
            <person name="Yadav S."/>
            <person name="Hopmans E.C."/>
            <person name="Dutilh B.E."/>
            <person name="Sinninghe Damste J.S."/>
        </authorList>
    </citation>
    <scope>NUCLEOTIDE SEQUENCE [LARGE SCALE GENOMIC DNA]</scope>
    <source>
        <strain evidence="3">NIOZ-UU82</strain>
    </source>
</reference>
<comment type="caution">
    <text evidence="3">The sequence shown here is derived from an EMBL/GenBank/DDBJ whole genome shotgun (WGS) entry which is preliminary data.</text>
</comment>
<dbReference type="InterPro" id="IPR033900">
    <property type="entry name" value="Gram_neg_porin_domain"/>
</dbReference>
<gene>
    <name evidence="3" type="ORF">H8E80_01605</name>
</gene>
<evidence type="ECO:0000259" key="2">
    <source>
        <dbReference type="Pfam" id="PF13609"/>
    </source>
</evidence>
<feature type="chain" id="PRO_5035252833" evidence="1">
    <location>
        <begin position="24"/>
        <end position="428"/>
    </location>
</feature>
<dbReference type="GO" id="GO:0015288">
    <property type="term" value="F:porin activity"/>
    <property type="evidence" value="ECO:0007669"/>
    <property type="project" value="InterPro"/>
</dbReference>
<evidence type="ECO:0000256" key="1">
    <source>
        <dbReference type="SAM" id="SignalP"/>
    </source>
</evidence>
<name>A0A8J6N4U2_9BACT</name>
<dbReference type="Gene3D" id="2.40.160.10">
    <property type="entry name" value="Porin"/>
    <property type="match status" value="1"/>
</dbReference>
<feature type="domain" description="Porin" evidence="2">
    <location>
        <begin position="11"/>
        <end position="389"/>
    </location>
</feature>
<dbReference type="Pfam" id="PF13609">
    <property type="entry name" value="Porin_4"/>
    <property type="match status" value="1"/>
</dbReference>
<evidence type="ECO:0000313" key="3">
    <source>
        <dbReference type="EMBL" id="MBC8198730.1"/>
    </source>
</evidence>
<protein>
    <submittedName>
        <fullName evidence="3">Porin</fullName>
    </submittedName>
</protein>
<organism evidence="3 4">
    <name type="scientific">Candidatus Desulfaltia bathyphila</name>
    <dbReference type="NCBI Taxonomy" id="2841697"/>
    <lineage>
        <taxon>Bacteria</taxon>
        <taxon>Pseudomonadati</taxon>
        <taxon>Thermodesulfobacteriota</taxon>
        <taxon>Desulfobacteria</taxon>
        <taxon>Desulfobacterales</taxon>
        <taxon>Desulfobacterales incertae sedis</taxon>
        <taxon>Candidatus Desulfaltia</taxon>
    </lineage>
</organism>
<dbReference type="SUPFAM" id="SSF56935">
    <property type="entry name" value="Porins"/>
    <property type="match status" value="1"/>
</dbReference>
<dbReference type="InterPro" id="IPR023614">
    <property type="entry name" value="Porin_dom_sf"/>
</dbReference>
<evidence type="ECO:0000313" key="4">
    <source>
        <dbReference type="Proteomes" id="UP000603545"/>
    </source>
</evidence>
<accession>A0A8J6N4U2</accession>
<proteinExistence type="predicted"/>